<accession>A0A6P7TZ06</accession>
<feature type="compositionally biased region" description="Basic residues" evidence="1">
    <location>
        <begin position="139"/>
        <end position="149"/>
    </location>
</feature>
<evidence type="ECO:0000313" key="3">
    <source>
        <dbReference type="RefSeq" id="XP_029654497.1"/>
    </source>
</evidence>
<dbReference type="KEGG" id="osn:115227937"/>
<dbReference type="Proteomes" id="UP000515154">
    <property type="component" value="Unplaced"/>
</dbReference>
<dbReference type="RefSeq" id="XP_029654497.1">
    <property type="nucleotide sequence ID" value="XM_029798637.1"/>
</dbReference>
<name>A0A6P7TZ06_9MOLL</name>
<organism evidence="2 3">
    <name type="scientific">Octopus sinensis</name>
    <name type="common">East Asian common octopus</name>
    <dbReference type="NCBI Taxonomy" id="2607531"/>
    <lineage>
        <taxon>Eukaryota</taxon>
        <taxon>Metazoa</taxon>
        <taxon>Spiralia</taxon>
        <taxon>Lophotrochozoa</taxon>
        <taxon>Mollusca</taxon>
        <taxon>Cephalopoda</taxon>
        <taxon>Coleoidea</taxon>
        <taxon>Octopodiformes</taxon>
        <taxon>Octopoda</taxon>
        <taxon>Incirrata</taxon>
        <taxon>Octopodidae</taxon>
        <taxon>Octopus</taxon>
    </lineage>
</organism>
<dbReference type="Gene3D" id="3.30.950.10">
    <property type="entry name" value="Methyltransferase, Cobalt-precorrin-4 Transmethylase, Domain 2"/>
    <property type="match status" value="1"/>
</dbReference>
<dbReference type="PANTHER" id="PTHR10882:SF0">
    <property type="entry name" value="DIPHTHINE METHYL ESTER SYNTHASE"/>
    <property type="match status" value="1"/>
</dbReference>
<dbReference type="InterPro" id="IPR014776">
    <property type="entry name" value="4pyrrole_Mease_sub2"/>
</dbReference>
<sequence length="156" mass="17668">MSYKDTEQKPQIRVLHNASIISAVCTSGLSVYIQEVTIQAIKFGETVSIVFWTENWQPDSFYDKILSNKRRGLHTLCLLDGMNDIIELNSPCVGFARIAYKDMNFKYSTLEDIGSYDFEITQNLSSLSTKEDFSDPPKPSKRIKTKAKRGPAVDFA</sequence>
<feature type="region of interest" description="Disordered" evidence="1">
    <location>
        <begin position="127"/>
        <end position="156"/>
    </location>
</feature>
<reference evidence="3" key="1">
    <citation type="submission" date="2025-08" db="UniProtKB">
        <authorList>
            <consortium name="RefSeq"/>
        </authorList>
    </citation>
    <scope>IDENTIFICATION</scope>
</reference>
<dbReference type="SUPFAM" id="SSF53790">
    <property type="entry name" value="Tetrapyrrole methylase"/>
    <property type="match status" value="1"/>
</dbReference>
<dbReference type="InterPro" id="IPR004551">
    <property type="entry name" value="Dphthn_synthase"/>
</dbReference>
<dbReference type="GO" id="GO:0008168">
    <property type="term" value="F:methyltransferase activity"/>
    <property type="evidence" value="ECO:0007669"/>
    <property type="project" value="InterPro"/>
</dbReference>
<proteinExistence type="predicted"/>
<dbReference type="GO" id="GO:0017183">
    <property type="term" value="P:protein histidyl modification to diphthamide"/>
    <property type="evidence" value="ECO:0007669"/>
    <property type="project" value="InterPro"/>
</dbReference>
<dbReference type="AlphaFoldDB" id="A0A6P7TZ06"/>
<keyword evidence="2" id="KW-1185">Reference proteome</keyword>
<dbReference type="PANTHER" id="PTHR10882">
    <property type="entry name" value="DIPHTHINE SYNTHASE"/>
    <property type="match status" value="1"/>
</dbReference>
<dbReference type="InterPro" id="IPR035996">
    <property type="entry name" value="4pyrrol_Methylase_sf"/>
</dbReference>
<evidence type="ECO:0000256" key="1">
    <source>
        <dbReference type="SAM" id="MobiDB-lite"/>
    </source>
</evidence>
<evidence type="ECO:0000313" key="2">
    <source>
        <dbReference type="Proteomes" id="UP000515154"/>
    </source>
</evidence>
<feature type="non-terminal residue" evidence="3">
    <location>
        <position position="156"/>
    </location>
</feature>
<gene>
    <name evidence="3" type="primary">LOC115227937</name>
</gene>
<protein>
    <submittedName>
        <fullName evidence="3">Diphthine methyl ester synthase-like</fullName>
    </submittedName>
</protein>